<reference evidence="3" key="1">
    <citation type="submission" date="2021-03" db="EMBL/GenBank/DDBJ databases">
        <authorList>
            <person name="Kanchanasin P."/>
            <person name="Saeng-In P."/>
            <person name="Phongsopitanun W."/>
            <person name="Yuki M."/>
            <person name="Kudo T."/>
            <person name="Ohkuma M."/>
            <person name="Tanasupawat S."/>
        </authorList>
    </citation>
    <scope>NUCLEOTIDE SEQUENCE</scope>
    <source>
        <strain evidence="3">GKU 128</strain>
    </source>
</reference>
<accession>A0A939P814</accession>
<proteinExistence type="predicted"/>
<dbReference type="GO" id="GO:0016758">
    <property type="term" value="F:hexosyltransferase activity"/>
    <property type="evidence" value="ECO:0007669"/>
    <property type="project" value="InterPro"/>
</dbReference>
<dbReference type="PANTHER" id="PTHR48050:SF13">
    <property type="entry name" value="STEROL 3-BETA-GLUCOSYLTRANSFERASE UGT80A2"/>
    <property type="match status" value="1"/>
</dbReference>
<dbReference type="EMBL" id="JAGEOJ010000004">
    <property type="protein sequence ID" value="MBO2447536.1"/>
    <property type="molecule type" value="Genomic_DNA"/>
</dbReference>
<dbReference type="Proteomes" id="UP000669179">
    <property type="component" value="Unassembled WGS sequence"/>
</dbReference>
<organism evidence="3 4">
    <name type="scientific">Actinomadura barringtoniae</name>
    <dbReference type="NCBI Taxonomy" id="1427535"/>
    <lineage>
        <taxon>Bacteria</taxon>
        <taxon>Bacillati</taxon>
        <taxon>Actinomycetota</taxon>
        <taxon>Actinomycetes</taxon>
        <taxon>Streptosporangiales</taxon>
        <taxon>Thermomonosporaceae</taxon>
        <taxon>Actinomadura</taxon>
    </lineage>
</organism>
<dbReference type="PANTHER" id="PTHR48050">
    <property type="entry name" value="STEROL 3-BETA-GLUCOSYLTRANSFERASE"/>
    <property type="match status" value="1"/>
</dbReference>
<evidence type="ECO:0000313" key="3">
    <source>
        <dbReference type="EMBL" id="MBO2447536.1"/>
    </source>
</evidence>
<dbReference type="GO" id="GO:1901137">
    <property type="term" value="P:carbohydrate derivative biosynthetic process"/>
    <property type="evidence" value="ECO:0007669"/>
    <property type="project" value="UniProtKB-ARBA"/>
</dbReference>
<keyword evidence="4" id="KW-1185">Reference proteome</keyword>
<sequence>MEDVVTIVAPGGRGDVQPFVALGVELDRAGHRVRIAARDDMADLVTGAGLERLRAADGLRPPPGDLVIGRSGRADVQVHLRPGIDPASQNGPALLAFSPSLAPPIGGLPDHAAVTGFWFYDSGEGWHPSAELEAFLESGPPPVYMGVGAPHLVREIGLRAVGVGCETGADAPLDWLLPRVAAAVHQGDAQTASAAARAGIPSVVLGDDTIWAARLHELGAAPPPLAEPTADSLASALEATGTQRMRAVAERLGRRIRSEGGTVAALAALRAWDLLPAPELASASRYL</sequence>
<dbReference type="Gene3D" id="3.40.50.2000">
    <property type="entry name" value="Glycogen Phosphorylase B"/>
    <property type="match status" value="3"/>
</dbReference>
<dbReference type="InterPro" id="IPR050426">
    <property type="entry name" value="Glycosyltransferase_28"/>
</dbReference>
<dbReference type="InterPro" id="IPR004276">
    <property type="entry name" value="GlycoTrans_28_N"/>
</dbReference>
<comment type="caution">
    <text evidence="3">The sequence shown here is derived from an EMBL/GenBank/DDBJ whole genome shotgun (WGS) entry which is preliminary data.</text>
</comment>
<feature type="domain" description="Erythromycin biosynthesis protein CIII-like C-terminal" evidence="2">
    <location>
        <begin position="167"/>
        <end position="253"/>
    </location>
</feature>
<dbReference type="Pfam" id="PF03033">
    <property type="entry name" value="Glyco_transf_28"/>
    <property type="match status" value="1"/>
</dbReference>
<name>A0A939P814_9ACTN</name>
<dbReference type="RefSeq" id="WP_208255180.1">
    <property type="nucleotide sequence ID" value="NZ_JAGEOJ010000004.1"/>
</dbReference>
<protein>
    <submittedName>
        <fullName evidence="3">Glycosyltransferase</fullName>
    </submittedName>
</protein>
<evidence type="ECO:0000313" key="4">
    <source>
        <dbReference type="Proteomes" id="UP000669179"/>
    </source>
</evidence>
<dbReference type="SUPFAM" id="SSF53756">
    <property type="entry name" value="UDP-Glycosyltransferase/glycogen phosphorylase"/>
    <property type="match status" value="1"/>
</dbReference>
<gene>
    <name evidence="3" type="ORF">J4573_10595</name>
</gene>
<dbReference type="GO" id="GO:0005975">
    <property type="term" value="P:carbohydrate metabolic process"/>
    <property type="evidence" value="ECO:0007669"/>
    <property type="project" value="InterPro"/>
</dbReference>
<evidence type="ECO:0000259" key="1">
    <source>
        <dbReference type="Pfam" id="PF03033"/>
    </source>
</evidence>
<feature type="domain" description="Glycosyltransferase family 28 N-terminal" evidence="1">
    <location>
        <begin position="5"/>
        <end position="46"/>
    </location>
</feature>
<dbReference type="InterPro" id="IPR010610">
    <property type="entry name" value="EryCIII-like_C"/>
</dbReference>
<evidence type="ECO:0000259" key="2">
    <source>
        <dbReference type="Pfam" id="PF06722"/>
    </source>
</evidence>
<dbReference type="Pfam" id="PF06722">
    <property type="entry name" value="EryCIII-like_C"/>
    <property type="match status" value="1"/>
</dbReference>
<dbReference type="AlphaFoldDB" id="A0A939P814"/>